<dbReference type="Pfam" id="PF15894">
    <property type="entry name" value="SgrT"/>
    <property type="match status" value="1"/>
</dbReference>
<evidence type="ECO:0000313" key="1">
    <source>
        <dbReference type="EMBL" id="NMP25926.1"/>
    </source>
</evidence>
<proteinExistence type="predicted"/>
<evidence type="ECO:0000313" key="2">
    <source>
        <dbReference type="Proteomes" id="UP000585363"/>
    </source>
</evidence>
<dbReference type="EMBL" id="JAADJU010000001">
    <property type="protein sequence ID" value="NMP25926.1"/>
    <property type="molecule type" value="Genomic_DNA"/>
</dbReference>
<keyword evidence="2" id="KW-1185">Reference proteome</keyword>
<accession>A0A848MEU7</accession>
<dbReference type="RefSeq" id="WP_169401591.1">
    <property type="nucleotide sequence ID" value="NZ_JAADJU010000001.1"/>
</dbReference>
<gene>
    <name evidence="1" type="primary">sgrT</name>
    <name evidence="1" type="ORF">GW590_03440</name>
</gene>
<sequence length="52" mass="6389">MKNAMQEFFNTYFKNTEKNNNWVVWVPNAKQRCDMLETIMQWEVTHTFSKND</sequence>
<protein>
    <submittedName>
        <fullName evidence="1">Glucose uptake inhibitor SgrT</fullName>
    </submittedName>
</protein>
<dbReference type="InterPro" id="IPR031767">
    <property type="entry name" value="SgrT"/>
</dbReference>
<dbReference type="AlphaFoldDB" id="A0A848MEU7"/>
<dbReference type="Proteomes" id="UP000585363">
    <property type="component" value="Unassembled WGS sequence"/>
</dbReference>
<dbReference type="GO" id="GO:0046325">
    <property type="term" value="P:negative regulation of D-glucose import"/>
    <property type="evidence" value="ECO:0007669"/>
    <property type="project" value="InterPro"/>
</dbReference>
<comment type="caution">
    <text evidence="1">The sequence shown here is derived from an EMBL/GenBank/DDBJ whole genome shotgun (WGS) entry which is preliminary data.</text>
</comment>
<reference evidence="1 2" key="2">
    <citation type="submission" date="2020-06" db="EMBL/GenBank/DDBJ databases">
        <title>Polyphasic characterization of a Rahnella strain isolated from tree sap.</title>
        <authorList>
            <person name="Kim I.S."/>
        </authorList>
    </citation>
    <scope>NUCLEOTIDE SEQUENCE [LARGE SCALE GENOMIC DNA]</scope>
    <source>
        <strain evidence="1 2">SAP-1</strain>
    </source>
</reference>
<reference evidence="1 2" key="1">
    <citation type="submission" date="2020-01" db="EMBL/GenBank/DDBJ databases">
        <authorList>
            <person name="Lee S.D."/>
        </authorList>
    </citation>
    <scope>NUCLEOTIDE SEQUENCE [LARGE SCALE GENOMIC DNA]</scope>
    <source>
        <strain evidence="1 2">SAP-1</strain>
    </source>
</reference>
<name>A0A848MEU7_9GAMM</name>
<organism evidence="1 2">
    <name type="scientific">Rouxiella aceris</name>
    <dbReference type="NCBI Taxonomy" id="2703884"/>
    <lineage>
        <taxon>Bacteria</taxon>
        <taxon>Pseudomonadati</taxon>
        <taxon>Pseudomonadota</taxon>
        <taxon>Gammaproteobacteria</taxon>
        <taxon>Enterobacterales</taxon>
        <taxon>Yersiniaceae</taxon>
        <taxon>Rouxiella</taxon>
    </lineage>
</organism>